<evidence type="ECO:0000313" key="3">
    <source>
        <dbReference type="Proteomes" id="UP001152795"/>
    </source>
</evidence>
<dbReference type="EMBL" id="CACRXK020003010">
    <property type="protein sequence ID" value="CAB3997052.1"/>
    <property type="molecule type" value="Genomic_DNA"/>
</dbReference>
<sequence length="987" mass="110413">MADSLQSQKNQYKQLSLVDAVYICKGYSKLSTATLLFFEQNYDKALAEGETFLEIAKRLNNKLAECEAILQMATICCSLFNIQKAFDLFSDGLKMAIELEDRKKVMQARYNQTVIYSIMGKYRKAYNIRKQMVRTLSTYEDEAFQFVVLCGQSVDALILGKDKKSLKLAQKSLVVAEQLGVAKSISLAHGNIGLAKEKLQYYDDAIKSYEKCLEFGQKIKNTRIINNSYCNLGRAYEGRGDKAIAKKYYLKALNMPQSPSSHWCDTEDFRFSADYLLAKLAVEENDYSTAKKYFQQVVDRCEKFRKSVHDSPLKICFNDTQKKPFQYLQHVLLKGKADAAALLVGEMGRGRDFYDKVIKEDQSKHLNTPEALLDVAKTNNQAVLFLSKLDVVQEMRTWFITPDGKITSSSCPLNQWEELLKDLRVVFSEVLIGQTQTPQPVIQMPQPSSEGATDMVGVTEVAQPNSESGNISPAAQPSCSCTIEFRGVDTRIVSDDESADESGDESEDDYDELGEENENNGDQSGVKSVNDADNDKATVQETNRDYACSMSNLTATRSPPIPSNIPPAAPSNIPDFPGLIDKFSELIVRPIESHLANMVSESGRKPELLIIPQGQTFNIPYSTLHLQNGEPLCSMVSLCEAFSFHSYSYSTTLQEETKKQPLQMKDILIVGNPTNNLPFAQKEAEMIAEKLQVTPLLQDSATHSEVLCRLSQAPIIHFASHGTIDGRSLLLAPEEGNYNNAEMAKESYLTVEDISNLSLQANMVVLSACHTARGKISSEGVLGLARAFLMAGAKSVVTALWAVNDNATKKFMLRFYDNLSSEPVVNALATTMCEMKQEKFKVTQWGSFKVLGRCFLETKTIKAETPDLSGDSSIELTSHPIAFKCNEQCREVLLDIFNSDEVNDHLDTLLNPSNDNDLDINSLVNDFTEIITKASRKCIPLKKQKKKSSKTRVTQKQKWFDNNCYRLKRELRNLGKLISTQPKMTPL</sequence>
<keyword evidence="3" id="KW-1185">Reference proteome</keyword>
<feature type="compositionally biased region" description="Acidic residues" evidence="1">
    <location>
        <begin position="495"/>
        <end position="519"/>
    </location>
</feature>
<evidence type="ECO:0000313" key="2">
    <source>
        <dbReference type="EMBL" id="CAB3997052.1"/>
    </source>
</evidence>
<organism evidence="2 3">
    <name type="scientific">Paramuricea clavata</name>
    <name type="common">Red gorgonian</name>
    <name type="synonym">Violescent sea-whip</name>
    <dbReference type="NCBI Taxonomy" id="317549"/>
    <lineage>
        <taxon>Eukaryota</taxon>
        <taxon>Metazoa</taxon>
        <taxon>Cnidaria</taxon>
        <taxon>Anthozoa</taxon>
        <taxon>Octocorallia</taxon>
        <taxon>Malacalcyonacea</taxon>
        <taxon>Plexauridae</taxon>
        <taxon>Paramuricea</taxon>
    </lineage>
</organism>
<accession>A0A6S7H2Q2</accession>
<dbReference type="Pfam" id="PF12770">
    <property type="entry name" value="CHAT"/>
    <property type="match status" value="1"/>
</dbReference>
<protein>
    <submittedName>
        <fullName evidence="2">Tetratricopeptide repeat 28</fullName>
    </submittedName>
</protein>
<evidence type="ECO:0000256" key="1">
    <source>
        <dbReference type="SAM" id="MobiDB-lite"/>
    </source>
</evidence>
<dbReference type="OrthoDB" id="9991317at2759"/>
<dbReference type="InterPro" id="IPR011990">
    <property type="entry name" value="TPR-like_helical_dom_sf"/>
</dbReference>
<dbReference type="AlphaFoldDB" id="A0A6S7H2Q2"/>
<dbReference type="PANTHER" id="PTHR10098">
    <property type="entry name" value="RAPSYN-RELATED"/>
    <property type="match status" value="1"/>
</dbReference>
<gene>
    <name evidence="2" type="ORF">PACLA_8A028134</name>
</gene>
<reference evidence="2" key="1">
    <citation type="submission" date="2020-04" db="EMBL/GenBank/DDBJ databases">
        <authorList>
            <person name="Alioto T."/>
            <person name="Alioto T."/>
            <person name="Gomez Garrido J."/>
        </authorList>
    </citation>
    <scope>NUCLEOTIDE SEQUENCE</scope>
    <source>
        <strain evidence="2">A484AB</strain>
    </source>
</reference>
<dbReference type="Pfam" id="PF13424">
    <property type="entry name" value="TPR_12"/>
    <property type="match status" value="1"/>
</dbReference>
<dbReference type="Gene3D" id="1.25.40.10">
    <property type="entry name" value="Tetratricopeptide repeat domain"/>
    <property type="match status" value="2"/>
</dbReference>
<dbReference type="Proteomes" id="UP001152795">
    <property type="component" value="Unassembled WGS sequence"/>
</dbReference>
<dbReference type="InterPro" id="IPR019734">
    <property type="entry name" value="TPR_rpt"/>
</dbReference>
<dbReference type="InterPro" id="IPR024983">
    <property type="entry name" value="CHAT_dom"/>
</dbReference>
<dbReference type="PANTHER" id="PTHR10098:SF108">
    <property type="entry name" value="TETRATRICOPEPTIDE REPEAT PROTEIN 28"/>
    <property type="match status" value="1"/>
</dbReference>
<comment type="caution">
    <text evidence="2">The sequence shown here is derived from an EMBL/GenBank/DDBJ whole genome shotgun (WGS) entry which is preliminary data.</text>
</comment>
<dbReference type="SMART" id="SM00028">
    <property type="entry name" value="TPR"/>
    <property type="match status" value="4"/>
</dbReference>
<dbReference type="SUPFAM" id="SSF48452">
    <property type="entry name" value="TPR-like"/>
    <property type="match status" value="2"/>
</dbReference>
<name>A0A6S7H2Q2_PARCT</name>
<proteinExistence type="predicted"/>
<feature type="region of interest" description="Disordered" evidence="1">
    <location>
        <begin position="492"/>
        <end position="534"/>
    </location>
</feature>